<protein>
    <submittedName>
        <fullName evidence="1">Uncharacterized protein</fullName>
    </submittedName>
</protein>
<proteinExistence type="predicted"/>
<reference evidence="1" key="1">
    <citation type="submission" date="2021-05" db="EMBL/GenBank/DDBJ databases">
        <authorList>
            <person name="Alioto T."/>
            <person name="Alioto T."/>
            <person name="Gomez Garrido J."/>
        </authorList>
    </citation>
    <scope>NUCLEOTIDE SEQUENCE</scope>
</reference>
<organism evidence="1">
    <name type="scientific">Cacopsylla melanoneura</name>
    <dbReference type="NCBI Taxonomy" id="428564"/>
    <lineage>
        <taxon>Eukaryota</taxon>
        <taxon>Metazoa</taxon>
        <taxon>Ecdysozoa</taxon>
        <taxon>Arthropoda</taxon>
        <taxon>Hexapoda</taxon>
        <taxon>Insecta</taxon>
        <taxon>Pterygota</taxon>
        <taxon>Neoptera</taxon>
        <taxon>Paraneoptera</taxon>
        <taxon>Hemiptera</taxon>
        <taxon>Sternorrhyncha</taxon>
        <taxon>Psylloidea</taxon>
        <taxon>Psyllidae</taxon>
        <taxon>Psyllinae</taxon>
        <taxon>Cacopsylla</taxon>
    </lineage>
</organism>
<name>A0A8D8VDL7_9HEMI</name>
<evidence type="ECO:0000313" key="1">
    <source>
        <dbReference type="EMBL" id="CAG6721574.1"/>
    </source>
</evidence>
<sequence>MFWNILSLFPSVKTWSNILYYLGYIKKRKFYYIIYPTKICLGKIKKKQTDMITKVNNKGVSSVSDKYCTFNEQIGFRNQSRRGIRENLTVYQRIASWGIVQK</sequence>
<accession>A0A8D8VDL7</accession>
<dbReference type="AlphaFoldDB" id="A0A8D8VDL7"/>
<dbReference type="EMBL" id="HBUF01362351">
    <property type="protein sequence ID" value="CAG6721574.1"/>
    <property type="molecule type" value="Transcribed_RNA"/>
</dbReference>